<protein>
    <submittedName>
        <fullName evidence="3">Uncharacterized protein</fullName>
    </submittedName>
</protein>
<evidence type="ECO:0000313" key="4">
    <source>
        <dbReference type="Proteomes" id="UP000007264"/>
    </source>
</evidence>
<evidence type="ECO:0000313" key="3">
    <source>
        <dbReference type="EMBL" id="EIE21881.1"/>
    </source>
</evidence>
<accession>I0YU12</accession>
<keyword evidence="2" id="KW-0732">Signal</keyword>
<dbReference type="AlphaFoldDB" id="I0YU12"/>
<reference evidence="3 4" key="1">
    <citation type="journal article" date="2012" name="Genome Biol.">
        <title>The genome of the polar eukaryotic microalga coccomyxa subellipsoidea reveals traits of cold adaptation.</title>
        <authorList>
            <person name="Blanc G."/>
            <person name="Agarkova I."/>
            <person name="Grimwood J."/>
            <person name="Kuo A."/>
            <person name="Brueggeman A."/>
            <person name="Dunigan D."/>
            <person name="Gurnon J."/>
            <person name="Ladunga I."/>
            <person name="Lindquist E."/>
            <person name="Lucas S."/>
            <person name="Pangilinan J."/>
            <person name="Proschold T."/>
            <person name="Salamov A."/>
            <person name="Schmutz J."/>
            <person name="Weeks D."/>
            <person name="Yamada T."/>
            <person name="Claverie J.M."/>
            <person name="Grigoriev I."/>
            <person name="Van Etten J."/>
            <person name="Lomsadze A."/>
            <person name="Borodovsky M."/>
        </authorList>
    </citation>
    <scope>NUCLEOTIDE SEQUENCE [LARGE SCALE GENOMIC DNA]</scope>
    <source>
        <strain evidence="3 4">C-169</strain>
    </source>
</reference>
<feature type="region of interest" description="Disordered" evidence="1">
    <location>
        <begin position="58"/>
        <end position="115"/>
    </location>
</feature>
<evidence type="ECO:0000256" key="2">
    <source>
        <dbReference type="SAM" id="SignalP"/>
    </source>
</evidence>
<dbReference type="Proteomes" id="UP000007264">
    <property type="component" value="Unassembled WGS sequence"/>
</dbReference>
<dbReference type="GeneID" id="17039866"/>
<dbReference type="EMBL" id="AGSI01000011">
    <property type="protein sequence ID" value="EIE21881.1"/>
    <property type="molecule type" value="Genomic_DNA"/>
</dbReference>
<evidence type="ECO:0000256" key="1">
    <source>
        <dbReference type="SAM" id="MobiDB-lite"/>
    </source>
</evidence>
<dbReference type="OrthoDB" id="10636657at2759"/>
<gene>
    <name evidence="3" type="ORF">COCSUDRAFT_56328</name>
</gene>
<feature type="chain" id="PRO_5003636406" evidence="2">
    <location>
        <begin position="24"/>
        <end position="173"/>
    </location>
</feature>
<proteinExistence type="predicted"/>
<keyword evidence="4" id="KW-1185">Reference proteome</keyword>
<dbReference type="RefSeq" id="XP_005646425.1">
    <property type="nucleotide sequence ID" value="XM_005646368.1"/>
</dbReference>
<name>I0YU12_COCSC</name>
<organism evidence="3 4">
    <name type="scientific">Coccomyxa subellipsoidea (strain C-169)</name>
    <name type="common">Green microalga</name>
    <dbReference type="NCBI Taxonomy" id="574566"/>
    <lineage>
        <taxon>Eukaryota</taxon>
        <taxon>Viridiplantae</taxon>
        <taxon>Chlorophyta</taxon>
        <taxon>core chlorophytes</taxon>
        <taxon>Trebouxiophyceae</taxon>
        <taxon>Trebouxiophyceae incertae sedis</taxon>
        <taxon>Coccomyxaceae</taxon>
        <taxon>Coccomyxa</taxon>
        <taxon>Coccomyxa subellipsoidea</taxon>
    </lineage>
</organism>
<dbReference type="KEGG" id="csl:COCSUDRAFT_56328"/>
<sequence length="173" mass="17362">MGHLRVLLLSLAALLLLSAPAHASRELQQSEVKVCRYACGMGLTCMNGVCSATTVNDLSSASPDSGSSPAMSAEPASPAPSDSPSLAGERQSSVAVGRSPVPLESHSDEENQDRFSAAQAASMSFIDTNMDTATIALSPGNSPAPGVVSVVVIGPTRGESASPSAPESPSPAA</sequence>
<comment type="caution">
    <text evidence="3">The sequence shown here is derived from an EMBL/GenBank/DDBJ whole genome shotgun (WGS) entry which is preliminary data.</text>
</comment>
<feature type="signal peptide" evidence="2">
    <location>
        <begin position="1"/>
        <end position="23"/>
    </location>
</feature>
<feature type="compositionally biased region" description="Low complexity" evidence="1">
    <location>
        <begin position="59"/>
        <end position="87"/>
    </location>
</feature>